<evidence type="ECO:0000256" key="1">
    <source>
        <dbReference type="SAM" id="MobiDB-lite"/>
    </source>
</evidence>
<feature type="signal peptide" evidence="2">
    <location>
        <begin position="1"/>
        <end position="18"/>
    </location>
</feature>
<evidence type="ECO:0008006" key="5">
    <source>
        <dbReference type="Google" id="ProtNLM"/>
    </source>
</evidence>
<organism evidence="3 4">
    <name type="scientific">Salinicola endophyticus</name>
    <dbReference type="NCBI Taxonomy" id="1949083"/>
    <lineage>
        <taxon>Bacteria</taxon>
        <taxon>Pseudomonadati</taxon>
        <taxon>Pseudomonadota</taxon>
        <taxon>Gammaproteobacteria</taxon>
        <taxon>Oceanospirillales</taxon>
        <taxon>Halomonadaceae</taxon>
        <taxon>Salinicola</taxon>
    </lineage>
</organism>
<keyword evidence="2" id="KW-0732">Signal</keyword>
<proteinExistence type="predicted"/>
<name>A0ABY8FCW2_9GAMM</name>
<dbReference type="EMBL" id="CP035631">
    <property type="protein sequence ID" value="WFF40392.1"/>
    <property type="molecule type" value="Genomic_DNA"/>
</dbReference>
<evidence type="ECO:0000313" key="4">
    <source>
        <dbReference type="Proteomes" id="UP001321526"/>
    </source>
</evidence>
<feature type="region of interest" description="Disordered" evidence="1">
    <location>
        <begin position="29"/>
        <end position="95"/>
    </location>
</feature>
<feature type="compositionally biased region" description="Basic and acidic residues" evidence="1">
    <location>
        <begin position="32"/>
        <end position="95"/>
    </location>
</feature>
<dbReference type="Proteomes" id="UP001321526">
    <property type="component" value="Chromosome"/>
</dbReference>
<reference evidence="3 4" key="1">
    <citation type="submission" date="2019-01" db="EMBL/GenBank/DDBJ databases">
        <title>Genome sequence of Salinicola endophyticus REST5.</title>
        <authorList>
            <person name="Nascimento F.X."/>
        </authorList>
    </citation>
    <scope>NUCLEOTIDE SEQUENCE [LARGE SCALE GENOMIC DNA]</scope>
    <source>
        <strain evidence="3 4">REST5</strain>
    </source>
</reference>
<keyword evidence="4" id="KW-1185">Reference proteome</keyword>
<evidence type="ECO:0000256" key="2">
    <source>
        <dbReference type="SAM" id="SignalP"/>
    </source>
</evidence>
<protein>
    <recommendedName>
        <fullName evidence="5">Lipoprotein</fullName>
    </recommendedName>
</protein>
<feature type="chain" id="PRO_5046094483" description="Lipoprotein" evidence="2">
    <location>
        <begin position="19"/>
        <end position="168"/>
    </location>
</feature>
<gene>
    <name evidence="3" type="ORF">EVC62_02130</name>
</gene>
<dbReference type="RefSeq" id="WP_282235634.1">
    <property type="nucleotide sequence ID" value="NZ_CP035631.1"/>
</dbReference>
<accession>A0ABY8FCW2</accession>
<sequence length="168" mass="18736">MKNYVISFFLMVMVSGCAIPYMSNGSNMVDPEQGRSEETPKDAVKETPKETAREKPKETAKETPKEQERVRVKLTQERVRQAEESVKEGLKDPDSAKFKDVHGTKLMTVPNAHVMVCGMVNAKNSYGGYTGMSPFMVMGPEVLFWENNPSRGFSVANSLIEDACMFGQ</sequence>
<evidence type="ECO:0000313" key="3">
    <source>
        <dbReference type="EMBL" id="WFF40392.1"/>
    </source>
</evidence>
<dbReference type="PROSITE" id="PS51257">
    <property type="entry name" value="PROKAR_LIPOPROTEIN"/>
    <property type="match status" value="1"/>
</dbReference>